<dbReference type="AlphaFoldDB" id="A0AA38CMQ2"/>
<proteinExistence type="predicted"/>
<dbReference type="Proteomes" id="UP000824469">
    <property type="component" value="Unassembled WGS sequence"/>
</dbReference>
<feature type="non-terminal residue" evidence="1">
    <location>
        <position position="58"/>
    </location>
</feature>
<dbReference type="EMBL" id="JAHRHJ020000009">
    <property type="protein sequence ID" value="KAH9300367.1"/>
    <property type="molecule type" value="Genomic_DNA"/>
</dbReference>
<feature type="non-terminal residue" evidence="1">
    <location>
        <position position="1"/>
    </location>
</feature>
<sequence length="58" mass="6397">EIGVDWVESASIETGRRRLSRIGVDWIRPASTGDRSINQGLCDKIQELEGECGLLDVP</sequence>
<protein>
    <submittedName>
        <fullName evidence="1">Uncharacterized protein</fullName>
    </submittedName>
</protein>
<name>A0AA38CMQ2_TAXCH</name>
<keyword evidence="2" id="KW-1185">Reference proteome</keyword>
<evidence type="ECO:0000313" key="1">
    <source>
        <dbReference type="EMBL" id="KAH9300367.1"/>
    </source>
</evidence>
<gene>
    <name evidence="1" type="ORF">KI387_011950</name>
</gene>
<organism evidence="1 2">
    <name type="scientific">Taxus chinensis</name>
    <name type="common">Chinese yew</name>
    <name type="synonym">Taxus wallichiana var. chinensis</name>
    <dbReference type="NCBI Taxonomy" id="29808"/>
    <lineage>
        <taxon>Eukaryota</taxon>
        <taxon>Viridiplantae</taxon>
        <taxon>Streptophyta</taxon>
        <taxon>Embryophyta</taxon>
        <taxon>Tracheophyta</taxon>
        <taxon>Spermatophyta</taxon>
        <taxon>Pinopsida</taxon>
        <taxon>Pinidae</taxon>
        <taxon>Conifers II</taxon>
        <taxon>Cupressales</taxon>
        <taxon>Taxaceae</taxon>
        <taxon>Taxus</taxon>
    </lineage>
</organism>
<evidence type="ECO:0000313" key="2">
    <source>
        <dbReference type="Proteomes" id="UP000824469"/>
    </source>
</evidence>
<comment type="caution">
    <text evidence="1">The sequence shown here is derived from an EMBL/GenBank/DDBJ whole genome shotgun (WGS) entry which is preliminary data.</text>
</comment>
<accession>A0AA38CMQ2</accession>
<reference evidence="1 2" key="1">
    <citation type="journal article" date="2021" name="Nat. Plants">
        <title>The Taxus genome provides insights into paclitaxel biosynthesis.</title>
        <authorList>
            <person name="Xiong X."/>
            <person name="Gou J."/>
            <person name="Liao Q."/>
            <person name="Li Y."/>
            <person name="Zhou Q."/>
            <person name="Bi G."/>
            <person name="Li C."/>
            <person name="Du R."/>
            <person name="Wang X."/>
            <person name="Sun T."/>
            <person name="Guo L."/>
            <person name="Liang H."/>
            <person name="Lu P."/>
            <person name="Wu Y."/>
            <person name="Zhang Z."/>
            <person name="Ro D.K."/>
            <person name="Shang Y."/>
            <person name="Huang S."/>
            <person name="Yan J."/>
        </authorList>
    </citation>
    <scope>NUCLEOTIDE SEQUENCE [LARGE SCALE GENOMIC DNA]</scope>
    <source>
        <strain evidence="1">Ta-2019</strain>
    </source>
</reference>